<feature type="transmembrane region" description="Helical" evidence="1">
    <location>
        <begin position="42"/>
        <end position="65"/>
    </location>
</feature>
<proteinExistence type="predicted"/>
<dbReference type="EMBL" id="WNKY01000002">
    <property type="protein sequence ID" value="MTV36774.1"/>
    <property type="molecule type" value="Genomic_DNA"/>
</dbReference>
<dbReference type="OrthoDB" id="5959239at2"/>
<comment type="caution">
    <text evidence="2">The sequence shown here is derived from an EMBL/GenBank/DDBJ whole genome shotgun (WGS) entry which is preliminary data.</text>
</comment>
<organism evidence="2 3">
    <name type="scientific">Duganella radicis</name>
    <dbReference type="NCBI Taxonomy" id="551988"/>
    <lineage>
        <taxon>Bacteria</taxon>
        <taxon>Pseudomonadati</taxon>
        <taxon>Pseudomonadota</taxon>
        <taxon>Betaproteobacteria</taxon>
        <taxon>Burkholderiales</taxon>
        <taxon>Oxalobacteraceae</taxon>
        <taxon>Telluria group</taxon>
        <taxon>Duganella</taxon>
    </lineage>
</organism>
<keyword evidence="1" id="KW-0472">Membrane</keyword>
<sequence>MRGFSSSFPRGGAGVGLLLLRAAVGLQLLLESGCGGVTPWWLALLELALVLALAIGILTPVAALLSGAFQVACLAHADWPHTAPLMIATVTAIALVLMGGGAYSLDARLFGRRRLIVPANPLDSD</sequence>
<reference evidence="2 3" key="1">
    <citation type="submission" date="2019-11" db="EMBL/GenBank/DDBJ databases">
        <title>Type strains purchased from KCTC, JCM and DSMZ.</title>
        <authorList>
            <person name="Lu H."/>
        </authorList>
    </citation>
    <scope>NUCLEOTIDE SEQUENCE [LARGE SCALE GENOMIC DNA]</scope>
    <source>
        <strain evidence="2 3">KCTC 22382</strain>
    </source>
</reference>
<feature type="transmembrane region" description="Helical" evidence="1">
    <location>
        <begin position="85"/>
        <end position="105"/>
    </location>
</feature>
<keyword evidence="1" id="KW-1133">Transmembrane helix</keyword>
<evidence type="ECO:0000313" key="3">
    <source>
        <dbReference type="Proteomes" id="UP000475582"/>
    </source>
</evidence>
<dbReference type="Proteomes" id="UP000475582">
    <property type="component" value="Unassembled WGS sequence"/>
</dbReference>
<protein>
    <submittedName>
        <fullName evidence="2">Uncharacterized protein</fullName>
    </submittedName>
</protein>
<keyword evidence="1" id="KW-0812">Transmembrane</keyword>
<name>A0A6L6PCK4_9BURK</name>
<evidence type="ECO:0000256" key="1">
    <source>
        <dbReference type="SAM" id="Phobius"/>
    </source>
</evidence>
<evidence type="ECO:0000313" key="2">
    <source>
        <dbReference type="EMBL" id="MTV36774.1"/>
    </source>
</evidence>
<keyword evidence="3" id="KW-1185">Reference proteome</keyword>
<accession>A0A6L6PCK4</accession>
<dbReference type="AlphaFoldDB" id="A0A6L6PCK4"/>
<gene>
    <name evidence="2" type="ORF">GM676_04135</name>
</gene>